<organism evidence="1 2">
    <name type="scientific">Trifolium medium</name>
    <dbReference type="NCBI Taxonomy" id="97028"/>
    <lineage>
        <taxon>Eukaryota</taxon>
        <taxon>Viridiplantae</taxon>
        <taxon>Streptophyta</taxon>
        <taxon>Embryophyta</taxon>
        <taxon>Tracheophyta</taxon>
        <taxon>Spermatophyta</taxon>
        <taxon>Magnoliopsida</taxon>
        <taxon>eudicotyledons</taxon>
        <taxon>Gunneridae</taxon>
        <taxon>Pentapetalae</taxon>
        <taxon>rosids</taxon>
        <taxon>fabids</taxon>
        <taxon>Fabales</taxon>
        <taxon>Fabaceae</taxon>
        <taxon>Papilionoideae</taxon>
        <taxon>50 kb inversion clade</taxon>
        <taxon>NPAAA clade</taxon>
        <taxon>Hologalegina</taxon>
        <taxon>IRL clade</taxon>
        <taxon>Trifolieae</taxon>
        <taxon>Trifolium</taxon>
    </lineage>
</organism>
<evidence type="ECO:0000313" key="1">
    <source>
        <dbReference type="EMBL" id="MCI10164.1"/>
    </source>
</evidence>
<reference evidence="1 2" key="1">
    <citation type="journal article" date="2018" name="Front. Plant Sci.">
        <title>Red Clover (Trifolium pratense) and Zigzag Clover (T. medium) - A Picture of Genomic Similarities and Differences.</title>
        <authorList>
            <person name="Dluhosova J."/>
            <person name="Istvanek J."/>
            <person name="Nedelnik J."/>
            <person name="Repkova J."/>
        </authorList>
    </citation>
    <scope>NUCLEOTIDE SEQUENCE [LARGE SCALE GENOMIC DNA]</scope>
    <source>
        <strain evidence="2">cv. 10/8</strain>
        <tissue evidence="1">Leaf</tissue>
    </source>
</reference>
<dbReference type="AlphaFoldDB" id="A0A392PEF2"/>
<evidence type="ECO:0000313" key="2">
    <source>
        <dbReference type="Proteomes" id="UP000265520"/>
    </source>
</evidence>
<accession>A0A392PEF2</accession>
<feature type="non-terminal residue" evidence="1">
    <location>
        <position position="29"/>
    </location>
</feature>
<sequence length="29" mass="3257">MLMENTIKLVFHMGHTNNPETSVQTRGIG</sequence>
<proteinExistence type="predicted"/>
<comment type="caution">
    <text evidence="1">The sequence shown here is derived from an EMBL/GenBank/DDBJ whole genome shotgun (WGS) entry which is preliminary data.</text>
</comment>
<dbReference type="EMBL" id="LXQA010075221">
    <property type="protein sequence ID" value="MCI10164.1"/>
    <property type="molecule type" value="Genomic_DNA"/>
</dbReference>
<protein>
    <submittedName>
        <fullName evidence="1">Uncharacterized protein</fullName>
    </submittedName>
</protein>
<keyword evidence="2" id="KW-1185">Reference proteome</keyword>
<dbReference type="Proteomes" id="UP000265520">
    <property type="component" value="Unassembled WGS sequence"/>
</dbReference>
<name>A0A392PEF2_9FABA</name>